<evidence type="ECO:0000256" key="2">
    <source>
        <dbReference type="ARBA" id="ARBA00022679"/>
    </source>
</evidence>
<gene>
    <name evidence="6" type="ORF">TMPK1_14790</name>
</gene>
<keyword evidence="3" id="KW-0012">Acyltransferase</keyword>
<evidence type="ECO:0000256" key="4">
    <source>
        <dbReference type="SAM" id="MobiDB-lite"/>
    </source>
</evidence>
<dbReference type="GO" id="GO:0006654">
    <property type="term" value="P:phosphatidic acid biosynthetic process"/>
    <property type="evidence" value="ECO:0007669"/>
    <property type="project" value="TreeGrafter"/>
</dbReference>
<dbReference type="AlphaFoldDB" id="A0A8S8XB37"/>
<dbReference type="SMART" id="SM00563">
    <property type="entry name" value="PlsC"/>
    <property type="match status" value="1"/>
</dbReference>
<evidence type="ECO:0000313" key="7">
    <source>
        <dbReference type="Proteomes" id="UP000681075"/>
    </source>
</evidence>
<comment type="caution">
    <text evidence="6">The sequence shown here is derived from an EMBL/GenBank/DDBJ whole genome shotgun (WGS) entry which is preliminary data.</text>
</comment>
<keyword evidence="7" id="KW-1185">Reference proteome</keyword>
<keyword evidence="2" id="KW-0808">Transferase</keyword>
<proteinExistence type="predicted"/>
<reference evidence="6" key="1">
    <citation type="submission" date="2021-02" db="EMBL/GenBank/DDBJ databases">
        <title>Genome sequence of Rhodospirillales sp. strain TMPK1 isolated from soil.</title>
        <authorList>
            <person name="Nakai R."/>
            <person name="Kusada H."/>
            <person name="Tamaki H."/>
        </authorList>
    </citation>
    <scope>NUCLEOTIDE SEQUENCE</scope>
    <source>
        <strain evidence="6">TMPK1</strain>
    </source>
</reference>
<evidence type="ECO:0000313" key="6">
    <source>
        <dbReference type="EMBL" id="GIL39242.1"/>
    </source>
</evidence>
<protein>
    <recommendedName>
        <fullName evidence="5">Phospholipid/glycerol acyltransferase domain-containing protein</fullName>
    </recommendedName>
</protein>
<dbReference type="GO" id="GO:0003841">
    <property type="term" value="F:1-acylglycerol-3-phosphate O-acyltransferase activity"/>
    <property type="evidence" value="ECO:0007669"/>
    <property type="project" value="TreeGrafter"/>
</dbReference>
<accession>A0A8S8XB37</accession>
<dbReference type="EMBL" id="BOPV01000001">
    <property type="protein sequence ID" value="GIL39242.1"/>
    <property type="molecule type" value="Genomic_DNA"/>
</dbReference>
<dbReference type="CDD" id="cd07989">
    <property type="entry name" value="LPLAT_AGPAT-like"/>
    <property type="match status" value="1"/>
</dbReference>
<organism evidence="6 7">
    <name type="scientific">Roseiterribacter gracilis</name>
    <dbReference type="NCBI Taxonomy" id="2812848"/>
    <lineage>
        <taxon>Bacteria</taxon>
        <taxon>Pseudomonadati</taxon>
        <taxon>Pseudomonadota</taxon>
        <taxon>Alphaproteobacteria</taxon>
        <taxon>Rhodospirillales</taxon>
        <taxon>Roseiterribacteraceae</taxon>
        <taxon>Roseiterribacter</taxon>
    </lineage>
</organism>
<dbReference type="Pfam" id="PF01553">
    <property type="entry name" value="Acyltransferase"/>
    <property type="match status" value="1"/>
</dbReference>
<dbReference type="RefSeq" id="WP_420242341.1">
    <property type="nucleotide sequence ID" value="NZ_BOPV01000001.1"/>
</dbReference>
<feature type="compositionally biased region" description="Basic and acidic residues" evidence="4">
    <location>
        <begin position="284"/>
        <end position="296"/>
    </location>
</feature>
<feature type="region of interest" description="Disordered" evidence="4">
    <location>
        <begin position="269"/>
        <end position="296"/>
    </location>
</feature>
<dbReference type="SUPFAM" id="SSF69593">
    <property type="entry name" value="Glycerol-3-phosphate (1)-acyltransferase"/>
    <property type="match status" value="1"/>
</dbReference>
<evidence type="ECO:0000256" key="3">
    <source>
        <dbReference type="ARBA" id="ARBA00023315"/>
    </source>
</evidence>
<name>A0A8S8XB37_9PROT</name>
<sequence>MIGSPMMATARLTAYLLLTLILMPVQAIALLLKLPIRLTLPRIYHTWCRWLFGLHIELRGKMARDRPVLFVCNHSSYLDIMVLGSLLKASFVAKAEVADYPLFGWLAKLQRTVFVDRRRSQAGEHASEIQRRLAHRDNLIIFPEGTSSDGNRVLPFKSALLGVAQIRIKNRKGVERGVVVQPVSITPAKLDGMPLGRSLRHLYAWYGDMDMAGHMWTAATLGKLTIVVEFHEPFEVKPGESRKEIAEHCWDAVARGVSSVITGHGETKVLHHSAPDDDDDPHEADEHEQPEHEAAA</sequence>
<dbReference type="InterPro" id="IPR002123">
    <property type="entry name" value="Plipid/glycerol_acylTrfase"/>
</dbReference>
<dbReference type="Proteomes" id="UP000681075">
    <property type="component" value="Unassembled WGS sequence"/>
</dbReference>
<dbReference type="PANTHER" id="PTHR10434">
    <property type="entry name" value="1-ACYL-SN-GLYCEROL-3-PHOSPHATE ACYLTRANSFERASE"/>
    <property type="match status" value="1"/>
</dbReference>
<dbReference type="PANTHER" id="PTHR10434:SF11">
    <property type="entry name" value="1-ACYL-SN-GLYCEROL-3-PHOSPHATE ACYLTRANSFERASE"/>
    <property type="match status" value="1"/>
</dbReference>
<comment type="pathway">
    <text evidence="1">Lipid metabolism.</text>
</comment>
<feature type="domain" description="Phospholipid/glycerol acyltransferase" evidence="5">
    <location>
        <begin position="68"/>
        <end position="188"/>
    </location>
</feature>
<evidence type="ECO:0000256" key="1">
    <source>
        <dbReference type="ARBA" id="ARBA00005189"/>
    </source>
</evidence>
<evidence type="ECO:0000259" key="5">
    <source>
        <dbReference type="SMART" id="SM00563"/>
    </source>
</evidence>